<evidence type="ECO:0000256" key="1">
    <source>
        <dbReference type="ARBA" id="ARBA00004167"/>
    </source>
</evidence>
<sequence length="255" mass="29379">MILIQVLFTYELRVEEDGVIGSSITITDENDNSPEIHINISPGGSEILEPAEVDRYIAYVDAQDPDSGENGTVTCTINSDYFRLESINTGMYKVKLNKLLDRETVEVHNINIICSDNGKPKRSNTTMLSIRVLDINDKFPVFNQSNYDMNVHENNKIGVLLAWILQLMMILDDKPTKHDHCHCRGNCYLRYRVAMILTIFVIRRRCDEKEQKELEVKSDKQNFVAGWLNCLSTSSKDIQKMNMGERSRTQINRWI</sequence>
<keyword evidence="2" id="KW-0812">Transmembrane</keyword>
<evidence type="ECO:0000313" key="7">
    <source>
        <dbReference type="EMBL" id="CAG2208033.1"/>
    </source>
</evidence>
<accession>A0A8S3RIT8</accession>
<evidence type="ECO:0000313" key="8">
    <source>
        <dbReference type="Proteomes" id="UP000683360"/>
    </source>
</evidence>
<dbReference type="EMBL" id="CAJPWZ010001099">
    <property type="protein sequence ID" value="CAG2208033.1"/>
    <property type="molecule type" value="Genomic_DNA"/>
</dbReference>
<evidence type="ECO:0000256" key="5">
    <source>
        <dbReference type="PROSITE-ProRule" id="PRU00043"/>
    </source>
</evidence>
<dbReference type="Pfam" id="PF00028">
    <property type="entry name" value="Cadherin"/>
    <property type="match status" value="1"/>
</dbReference>
<keyword evidence="5" id="KW-0106">Calcium</keyword>
<dbReference type="PROSITE" id="PS50268">
    <property type="entry name" value="CADHERIN_2"/>
    <property type="match status" value="1"/>
</dbReference>
<dbReference type="PRINTS" id="PR00205">
    <property type="entry name" value="CADHERIN"/>
</dbReference>
<organism evidence="7 8">
    <name type="scientific">Mytilus edulis</name>
    <name type="common">Blue mussel</name>
    <dbReference type="NCBI Taxonomy" id="6550"/>
    <lineage>
        <taxon>Eukaryota</taxon>
        <taxon>Metazoa</taxon>
        <taxon>Spiralia</taxon>
        <taxon>Lophotrochozoa</taxon>
        <taxon>Mollusca</taxon>
        <taxon>Bivalvia</taxon>
        <taxon>Autobranchia</taxon>
        <taxon>Pteriomorphia</taxon>
        <taxon>Mytilida</taxon>
        <taxon>Mytiloidea</taxon>
        <taxon>Mytilidae</taxon>
        <taxon>Mytilinae</taxon>
        <taxon>Mytilus</taxon>
    </lineage>
</organism>
<dbReference type="FunFam" id="2.60.40.60:FF:000134">
    <property type="entry name" value="protocadherin Fat 4"/>
    <property type="match status" value="1"/>
</dbReference>
<keyword evidence="8" id="KW-1185">Reference proteome</keyword>
<comment type="subcellular location">
    <subcellularLocation>
        <location evidence="1">Membrane</location>
        <topology evidence="1">Single-pass membrane protein</topology>
    </subcellularLocation>
</comment>
<evidence type="ECO:0000256" key="2">
    <source>
        <dbReference type="ARBA" id="ARBA00022692"/>
    </source>
</evidence>
<evidence type="ECO:0000256" key="3">
    <source>
        <dbReference type="ARBA" id="ARBA00022989"/>
    </source>
</evidence>
<keyword evidence="3" id="KW-1133">Transmembrane helix</keyword>
<proteinExistence type="predicted"/>
<dbReference type="GO" id="GO:0007156">
    <property type="term" value="P:homophilic cell adhesion via plasma membrane adhesion molecules"/>
    <property type="evidence" value="ECO:0007669"/>
    <property type="project" value="InterPro"/>
</dbReference>
<evidence type="ECO:0000256" key="4">
    <source>
        <dbReference type="ARBA" id="ARBA00023180"/>
    </source>
</evidence>
<gene>
    <name evidence="7" type="ORF">MEDL_22257</name>
</gene>
<dbReference type="SUPFAM" id="SSF49313">
    <property type="entry name" value="Cadherin-like"/>
    <property type="match status" value="1"/>
</dbReference>
<dbReference type="InterPro" id="IPR015919">
    <property type="entry name" value="Cadherin-like_sf"/>
</dbReference>
<dbReference type="GO" id="GO:0005886">
    <property type="term" value="C:plasma membrane"/>
    <property type="evidence" value="ECO:0007669"/>
    <property type="project" value="TreeGrafter"/>
</dbReference>
<reference evidence="7" key="1">
    <citation type="submission" date="2021-03" db="EMBL/GenBank/DDBJ databases">
        <authorList>
            <person name="Bekaert M."/>
        </authorList>
    </citation>
    <scope>NUCLEOTIDE SEQUENCE</scope>
</reference>
<dbReference type="AlphaFoldDB" id="A0A8S3RIT8"/>
<dbReference type="Gene3D" id="2.60.40.60">
    <property type="entry name" value="Cadherins"/>
    <property type="match status" value="1"/>
</dbReference>
<dbReference type="GO" id="GO:0005509">
    <property type="term" value="F:calcium ion binding"/>
    <property type="evidence" value="ECO:0007669"/>
    <property type="project" value="UniProtKB-UniRule"/>
</dbReference>
<dbReference type="CDD" id="cd11304">
    <property type="entry name" value="Cadherin_repeat"/>
    <property type="match status" value="1"/>
</dbReference>
<name>A0A8S3RIT8_MYTED</name>
<dbReference type="SMART" id="SM00112">
    <property type="entry name" value="CA"/>
    <property type="match status" value="1"/>
</dbReference>
<evidence type="ECO:0000259" key="6">
    <source>
        <dbReference type="PROSITE" id="PS50268"/>
    </source>
</evidence>
<comment type="caution">
    <text evidence="7">The sequence shown here is derived from an EMBL/GenBank/DDBJ whole genome shotgun (WGS) entry which is preliminary data.</text>
</comment>
<dbReference type="PANTHER" id="PTHR24028:SF146">
    <property type="entry name" value="CADHERIN 96CB, ISOFORM D-RELATED"/>
    <property type="match status" value="1"/>
</dbReference>
<dbReference type="InterPro" id="IPR050174">
    <property type="entry name" value="Protocadherin/Cadherin-CA"/>
</dbReference>
<dbReference type="InterPro" id="IPR002126">
    <property type="entry name" value="Cadherin-like_dom"/>
</dbReference>
<dbReference type="OrthoDB" id="6252479at2759"/>
<dbReference type="Proteomes" id="UP000683360">
    <property type="component" value="Unassembled WGS sequence"/>
</dbReference>
<feature type="domain" description="Cadherin" evidence="6">
    <location>
        <begin position="46"/>
        <end position="142"/>
    </location>
</feature>
<dbReference type="PANTHER" id="PTHR24028">
    <property type="entry name" value="CADHERIN-87A"/>
    <property type="match status" value="1"/>
</dbReference>
<keyword evidence="3" id="KW-0472">Membrane</keyword>
<protein>
    <submittedName>
        <fullName evidence="7">PCDHGB</fullName>
    </submittedName>
</protein>
<keyword evidence="4" id="KW-0325">Glycoprotein</keyword>